<dbReference type="GO" id="GO:0006310">
    <property type="term" value="P:DNA recombination"/>
    <property type="evidence" value="ECO:0007669"/>
    <property type="project" value="UniProtKB-KW"/>
</dbReference>
<protein>
    <submittedName>
        <fullName evidence="8">DNA recombinase</fullName>
    </submittedName>
</protein>
<comment type="caution">
    <text evidence="8">The sequence shown here is derived from an EMBL/GenBank/DDBJ whole genome shotgun (WGS) entry which is preliminary data.</text>
</comment>
<evidence type="ECO:0000256" key="1">
    <source>
        <dbReference type="ARBA" id="ARBA00008857"/>
    </source>
</evidence>
<dbReference type="PANTHER" id="PTHR30349">
    <property type="entry name" value="PHAGE INTEGRASE-RELATED"/>
    <property type="match status" value="1"/>
</dbReference>
<dbReference type="RefSeq" id="WP_070926603.1">
    <property type="nucleotide sequence ID" value="NZ_JBALHY010000008.1"/>
</dbReference>
<keyword evidence="6" id="KW-0233">DNA recombination</keyword>
<evidence type="ECO:0000256" key="4">
    <source>
        <dbReference type="ARBA" id="ARBA00023015"/>
    </source>
</evidence>
<name>A0A1S1HTG1_PROST</name>
<dbReference type="NCBIfam" id="NF007370">
    <property type="entry name" value="PRK09870.1"/>
    <property type="match status" value="1"/>
</dbReference>
<evidence type="ECO:0000256" key="2">
    <source>
        <dbReference type="ARBA" id="ARBA00022558"/>
    </source>
</evidence>
<dbReference type="SUPFAM" id="SSF56349">
    <property type="entry name" value="DNA breaking-rejoining enzymes"/>
    <property type="match status" value="1"/>
</dbReference>
<proteinExistence type="inferred from homology"/>
<dbReference type="AlphaFoldDB" id="A0A1S1HTG1"/>
<organism evidence="8 9">
    <name type="scientific">Providencia stuartii</name>
    <dbReference type="NCBI Taxonomy" id="588"/>
    <lineage>
        <taxon>Bacteria</taxon>
        <taxon>Pseudomonadati</taxon>
        <taxon>Pseudomonadota</taxon>
        <taxon>Gammaproteobacteria</taxon>
        <taxon>Enterobacterales</taxon>
        <taxon>Morganellaceae</taxon>
        <taxon>Providencia</taxon>
    </lineage>
</organism>
<dbReference type="GO" id="GO:0015074">
    <property type="term" value="P:DNA integration"/>
    <property type="evidence" value="ECO:0007669"/>
    <property type="project" value="UniProtKB-KW"/>
</dbReference>
<keyword evidence="3" id="KW-0229">DNA integration</keyword>
<dbReference type="InterPro" id="IPR050090">
    <property type="entry name" value="Tyrosine_recombinase_XerCD"/>
</dbReference>
<keyword evidence="5" id="KW-0804">Transcription</keyword>
<evidence type="ECO:0000256" key="3">
    <source>
        <dbReference type="ARBA" id="ARBA00022908"/>
    </source>
</evidence>
<evidence type="ECO:0000256" key="5">
    <source>
        <dbReference type="ARBA" id="ARBA00023163"/>
    </source>
</evidence>
<dbReference type="InterPro" id="IPR011010">
    <property type="entry name" value="DNA_brk_join_enz"/>
</dbReference>
<evidence type="ECO:0000259" key="7">
    <source>
        <dbReference type="PROSITE" id="PS51898"/>
    </source>
</evidence>
<keyword evidence="2" id="KW-1029">Fimbrium biogenesis</keyword>
<accession>A0A1S1HTG1</accession>
<evidence type="ECO:0000313" key="9">
    <source>
        <dbReference type="Proteomes" id="UP000179588"/>
    </source>
</evidence>
<dbReference type="PROSITE" id="PS51898">
    <property type="entry name" value="TYR_RECOMBINASE"/>
    <property type="match status" value="1"/>
</dbReference>
<gene>
    <name evidence="8" type="ORF">A3Q29_02600</name>
</gene>
<dbReference type="OrthoDB" id="9801717at2"/>
<sequence length="184" mass="21528">MKKRSFMTQTEVDALLAATKSGRYPERDYCLFLMGFLHGFRVSELRQLSLDDIDMKQKVIYVKRLKSGLSTVQPLIPEEYEALIMWLSKRKKIASDDNKWVFLSQKNQPLSRSQIFRLIEKYGQDAKLSIKVHPHMLRHACGYALADLGRDTRLIQDYLGHRNIAHTVIYTASNEKRFNGIWDY</sequence>
<keyword evidence="4" id="KW-0805">Transcription regulation</keyword>
<keyword evidence="9" id="KW-1185">Reference proteome</keyword>
<feature type="domain" description="Tyr recombinase" evidence="7">
    <location>
        <begin position="2"/>
        <end position="183"/>
    </location>
</feature>
<reference evidence="8 9" key="1">
    <citation type="submission" date="2016-03" db="EMBL/GenBank/DDBJ databases">
        <title>Genome sequence of Providencia stuartii strain, isolated from the salivary glands of larval Lucilia sericata.</title>
        <authorList>
            <person name="Yuan Y."/>
            <person name="Zhang Y."/>
            <person name="Fu S."/>
            <person name="Crippen T.L."/>
            <person name="Visi D."/>
            <person name="Benbow M.E."/>
            <person name="Allen M."/>
            <person name="Tomberlin J.K."/>
            <person name="Sze S.-H."/>
            <person name="Tarone A.M."/>
        </authorList>
    </citation>
    <scope>NUCLEOTIDE SEQUENCE [LARGE SCALE GENOMIC DNA]</scope>
    <source>
        <strain evidence="8 9">Crippen</strain>
    </source>
</reference>
<evidence type="ECO:0000313" key="8">
    <source>
        <dbReference type="EMBL" id="OHT24623.1"/>
    </source>
</evidence>
<comment type="similarity">
    <text evidence="1">Belongs to the 'phage' integrase family.</text>
</comment>
<dbReference type="InterPro" id="IPR013762">
    <property type="entry name" value="Integrase-like_cat_sf"/>
</dbReference>
<dbReference type="GO" id="GO:0003677">
    <property type="term" value="F:DNA binding"/>
    <property type="evidence" value="ECO:0007669"/>
    <property type="project" value="InterPro"/>
</dbReference>
<dbReference type="InterPro" id="IPR002104">
    <property type="entry name" value="Integrase_catalytic"/>
</dbReference>
<evidence type="ECO:0000256" key="6">
    <source>
        <dbReference type="ARBA" id="ARBA00023172"/>
    </source>
</evidence>
<dbReference type="Gene3D" id="1.10.443.10">
    <property type="entry name" value="Intergrase catalytic core"/>
    <property type="match status" value="1"/>
</dbReference>
<dbReference type="EMBL" id="LVIE01000112">
    <property type="protein sequence ID" value="OHT24623.1"/>
    <property type="molecule type" value="Genomic_DNA"/>
</dbReference>
<dbReference type="PANTHER" id="PTHR30349:SF62">
    <property type="entry name" value="TYPE 1 FIMBRIAE REGULATORY PROTEIN FIMB-RELATED"/>
    <property type="match status" value="1"/>
</dbReference>
<dbReference type="Pfam" id="PF00589">
    <property type="entry name" value="Phage_integrase"/>
    <property type="match status" value="1"/>
</dbReference>
<dbReference type="Proteomes" id="UP000179588">
    <property type="component" value="Unassembled WGS sequence"/>
</dbReference>